<evidence type="ECO:0000313" key="7">
    <source>
        <dbReference type="Proteomes" id="UP000479190"/>
    </source>
</evidence>
<dbReference type="SUPFAM" id="SSF48371">
    <property type="entry name" value="ARM repeat"/>
    <property type="match status" value="2"/>
</dbReference>
<dbReference type="Pfam" id="PF21047">
    <property type="entry name" value="HEAT_Maestro"/>
    <property type="match status" value="1"/>
</dbReference>
<dbReference type="PANTHER" id="PTHR23120:SF0">
    <property type="entry name" value="MAESTRO HEAT-LIKE REPEAT FAMILY MEMBER 1"/>
    <property type="match status" value="1"/>
</dbReference>
<dbReference type="InterPro" id="IPR048465">
    <property type="entry name" value="Maestro-like_HEAT"/>
</dbReference>
<dbReference type="Pfam" id="PF23227">
    <property type="entry name" value="HEAT_MROH2B_C"/>
    <property type="match status" value="1"/>
</dbReference>
<gene>
    <name evidence="6" type="ORF">TBRA_LOCUS5027</name>
</gene>
<feature type="region of interest" description="Disordered" evidence="2">
    <location>
        <begin position="853"/>
        <end position="878"/>
    </location>
</feature>
<feature type="domain" description="MROH2B-like HEAT-repeats" evidence="4">
    <location>
        <begin position="141"/>
        <end position="543"/>
    </location>
</feature>
<organism evidence="6 7">
    <name type="scientific">Trichogramma brassicae</name>
    <dbReference type="NCBI Taxonomy" id="86971"/>
    <lineage>
        <taxon>Eukaryota</taxon>
        <taxon>Metazoa</taxon>
        <taxon>Ecdysozoa</taxon>
        <taxon>Arthropoda</taxon>
        <taxon>Hexapoda</taxon>
        <taxon>Insecta</taxon>
        <taxon>Pterygota</taxon>
        <taxon>Neoptera</taxon>
        <taxon>Endopterygota</taxon>
        <taxon>Hymenoptera</taxon>
        <taxon>Apocrita</taxon>
        <taxon>Proctotrupomorpha</taxon>
        <taxon>Chalcidoidea</taxon>
        <taxon>Trichogrammatidae</taxon>
        <taxon>Trichogramma</taxon>
    </lineage>
</organism>
<evidence type="ECO:0000313" key="6">
    <source>
        <dbReference type="EMBL" id="CAB0033107.1"/>
    </source>
</evidence>
<dbReference type="InterPro" id="IPR045206">
    <property type="entry name" value="Maestro_heat-like_prot"/>
</dbReference>
<evidence type="ECO:0000259" key="5">
    <source>
        <dbReference type="Pfam" id="PF23227"/>
    </source>
</evidence>
<evidence type="ECO:0000256" key="1">
    <source>
        <dbReference type="ARBA" id="ARBA00022737"/>
    </source>
</evidence>
<dbReference type="InterPro" id="IPR016024">
    <property type="entry name" value="ARM-type_fold"/>
</dbReference>
<feature type="domain" description="Maestro-like HEAT-repeats" evidence="3">
    <location>
        <begin position="603"/>
        <end position="814"/>
    </location>
</feature>
<evidence type="ECO:0000259" key="3">
    <source>
        <dbReference type="Pfam" id="PF21047"/>
    </source>
</evidence>
<dbReference type="Pfam" id="PF23210">
    <property type="entry name" value="HEAT_Maestro_2"/>
    <property type="match status" value="1"/>
</dbReference>
<accession>A0A6H5IBR0</accession>
<dbReference type="EMBL" id="CADCXV010000699">
    <property type="protein sequence ID" value="CAB0033107.1"/>
    <property type="molecule type" value="Genomic_DNA"/>
</dbReference>
<evidence type="ECO:0000259" key="4">
    <source>
        <dbReference type="Pfam" id="PF23210"/>
    </source>
</evidence>
<evidence type="ECO:0000256" key="2">
    <source>
        <dbReference type="SAM" id="MobiDB-lite"/>
    </source>
</evidence>
<feature type="compositionally biased region" description="Low complexity" evidence="2">
    <location>
        <begin position="859"/>
        <end position="871"/>
    </location>
</feature>
<dbReference type="InterPro" id="IPR011989">
    <property type="entry name" value="ARM-like"/>
</dbReference>
<protein>
    <submittedName>
        <fullName evidence="6">Uncharacterized protein</fullName>
    </submittedName>
</protein>
<name>A0A6H5IBR0_9HYME</name>
<sequence length="1336" mass="145905">MDHNLATSVADLALLELEDRDFDQAIKLLVSLTKVQCPQVIGALIIRVLHLLKSQNTNQRSRALVVIRHLINTLPPEDEVSLQKIAVNLQDSLSEGNTRLVVGAIVALAARPKFPVLPTQRSAFIKFMVLHCGTRGEEGEACEEALHLLSSTVHGAELWLWPALVAALLDTAYYASAAAILRALDPLAHKILPNEEHRDGLLKDFRSVKVLARCLELLEQEQNRVAVLKFLRSAAPLFGQQQRLHEHWSSKLTELVRYLEDGQRAAIEATTAHDRLEQTLAWEDRLVEFLEESRELEGEAWASELAQELAQRRMSPSLAICFASVAQDSAQIASLIQLVRQHSVNSQGTTSLVDEYARAVGICARGGGDNDPRLELTLRLVEEYCNVEDARKQPLKLLGFMRDAKQAASLEAAKAGLLHAYAEICRQAAAAQLMAALERHVMPWAVRQLQECRELGTKEAGLLAVEQCALAPHRLDEPRELAARPAALQAILQLFQSSNGARPLQIYPLMLKAIIALIKLPPLLSSEDKRQILESCMDKVIGASEPISQLSLPGVAQQIVDSLAAIGSELVANSADTLALLADVLLPWMQSRSEAERRTTLLVLRSTLRSYHDSLKYTYPGGKLEPGLLLGRFLGWAADSAPGLRPLVVDCVALALNIGARHRSTAPDNSLSEDISEAKRIIISEDNAVLFKGVRNLATASCQRVASAEVVSCAEGLIEGLLNRGDGGIAAGLALSVLFQQRGMDIPRSSMFLVDSVIAQIRQTENPMCRHGAAIAVQSLARHHSQSVVEHLLRQPLPLDRGCKECWRQLGSSSDVDEDRDQVVGSTVLELLLRRLESENLVVVEAVFDDLSSPQAKTNGNGKNNSSSNGNSDKKQKRPTASFGSLAAVCAIGQLLHGDAETAERLAEQQLAELLAAMLEHVAGWLHCDPPMSSVGSTKYGFVPNRASCKLDPYAEAFAVLARVVALTVRKDAVDNDSFAVSFFADRFREPEEGLVLLVREVVAALRSARPDALLRLVRRSGRLVTRPLPAQRALAIALYAETLGQVAEGAQDSSVWLDAIVNTLHEAKADSSALVRKIATRGLTSIAQLEPNLVEEHFENCLSSLLDGLEEPLGATDGSADVILESLKGLAVLLSVKTSKPVSPRVVLALKPFVERENVEARLAALRAMGALTLAWQRFTADSPTDDDVTDHLLGCLPCLAVKLEDRSHDVAQAARQVLRNAAYLMQCKSLAYAIESHLGPDQDNSTSSIENFFRELIVCLRQDLPDRSEELRNAVVRGYSRSENAETRSTSALLLGLFGEQRPDEIQRLLQLLKDQENFVRARAARGLALAYTA</sequence>
<dbReference type="InterPro" id="IPR055406">
    <property type="entry name" value="HEAT_Maestro"/>
</dbReference>
<dbReference type="Gene3D" id="1.25.10.10">
    <property type="entry name" value="Leucine-rich Repeat Variant"/>
    <property type="match status" value="2"/>
</dbReference>
<dbReference type="Proteomes" id="UP000479190">
    <property type="component" value="Unassembled WGS sequence"/>
</dbReference>
<dbReference type="PANTHER" id="PTHR23120">
    <property type="entry name" value="MAESTRO-RELATED HEAT DOMAIN-CONTAINING"/>
    <property type="match status" value="1"/>
</dbReference>
<reference evidence="6 7" key="1">
    <citation type="submission" date="2020-02" db="EMBL/GenBank/DDBJ databases">
        <authorList>
            <person name="Ferguson B K."/>
        </authorList>
    </citation>
    <scope>NUCLEOTIDE SEQUENCE [LARGE SCALE GENOMIC DNA]</scope>
</reference>
<dbReference type="InterPro" id="IPR055408">
    <property type="entry name" value="HEAT_MROH2B-like"/>
</dbReference>
<dbReference type="OrthoDB" id="1884734at2759"/>
<proteinExistence type="predicted"/>
<keyword evidence="7" id="KW-1185">Reference proteome</keyword>
<feature type="domain" description="Maestro/Maestro-like HEAT-repeats" evidence="5">
    <location>
        <begin position="1061"/>
        <end position="1330"/>
    </location>
</feature>
<keyword evidence="1" id="KW-0677">Repeat</keyword>
<dbReference type="GO" id="GO:0005737">
    <property type="term" value="C:cytoplasm"/>
    <property type="evidence" value="ECO:0007669"/>
    <property type="project" value="TreeGrafter"/>
</dbReference>